<dbReference type="InterPro" id="IPR011519">
    <property type="entry name" value="UnbV_ASPIC"/>
</dbReference>
<evidence type="ECO:0000313" key="3">
    <source>
        <dbReference type="EMBL" id="RRQ50424.1"/>
    </source>
</evidence>
<gene>
    <name evidence="3" type="ORF">DZC72_07710</name>
</gene>
<evidence type="ECO:0000259" key="2">
    <source>
        <dbReference type="Pfam" id="PF07593"/>
    </source>
</evidence>
<dbReference type="PANTHER" id="PTHR16026:SF0">
    <property type="entry name" value="CARTILAGE ACIDIC PROTEIN 1"/>
    <property type="match status" value="1"/>
</dbReference>
<reference evidence="4" key="2">
    <citation type="submission" date="2018-12" db="EMBL/GenBank/DDBJ databases">
        <title>Maribacter lutimaris sp. nov., isolated from marine sediment.</title>
        <authorList>
            <person name="Kim K.K."/>
        </authorList>
    </citation>
    <scope>NUCLEOTIDE SEQUENCE [LARGE SCALE GENOMIC DNA]</scope>
    <source>
        <strain evidence="4">PoM-212</strain>
    </source>
</reference>
<reference evidence="4" key="1">
    <citation type="submission" date="2018-08" db="EMBL/GenBank/DDBJ databases">
        <authorList>
            <person name="Khan S.A."/>
            <person name="J S.E."/>
        </authorList>
    </citation>
    <scope>NUCLEOTIDE SEQUENCE [LARGE SCALE GENOMIC DNA]</scope>
    <source>
        <strain evidence="4">PoM-212</strain>
    </source>
</reference>
<organism evidence="3 4">
    <name type="scientific">Maribacter algicola</name>
    <dbReference type="NCBI Taxonomy" id="2498892"/>
    <lineage>
        <taxon>Bacteria</taxon>
        <taxon>Pseudomonadati</taxon>
        <taxon>Bacteroidota</taxon>
        <taxon>Flavobacteriia</taxon>
        <taxon>Flavobacteriales</taxon>
        <taxon>Flavobacteriaceae</taxon>
        <taxon>Maribacter</taxon>
    </lineage>
</organism>
<dbReference type="InterPro" id="IPR027039">
    <property type="entry name" value="Crtac1"/>
</dbReference>
<proteinExistence type="predicted"/>
<evidence type="ECO:0000256" key="1">
    <source>
        <dbReference type="ARBA" id="ARBA00022729"/>
    </source>
</evidence>
<sequence length="1102" mass="123427">MQKHLVYIGLLLLLTGCAKNTKDKLFNRLPSSSTGIQFSNTLTSTPRLNILNYLYYYNGAGVITADYNNDGLIDLFFAGNQVPPAFYVNQGNFRFKKIPIPWDEMDLNSWTTGVTQVDINNDGLLDIYICQASGYRALKGKNKLFVNQGLDASGNPIFKDQSMEYGLDFEGLSTKAVFFDYDLDGDLDMYLLNHSVHPNLNYGKGENRSKIDPISGDLLYENVNGHFTDVSKKAGIFQGKSGYGLGISISDINLDGYPDIYIGNDFFENDYLYINQQDGTFKEIISHDDTKMGHTSHYSMGNAIADVNNDGYPDIISLDMLPEDLQTYKTSGLEYGYPIYQQYLKNGFAPQFMQNTLHLNNSGSSFSEIGFLSGISATEWSWGPLLADFDNDGHKDLFITNGIKGATNDMDYMNFIANEDIQRRIDAGMRNTDMPLINEIPEKKVANYIFKNNGDLTFSDNTNNWFESQPSFSNGCAFADLDNDGDLDLIINNIDEEATIMENTLQNNNFVKLKFKGPSKNINAIGAKVYVYSNGNEQFQELYPSNNYLSSGSNTLIFGMGKDSVVDSLSIIWPDNSIKKITKLKLNKEIVVTYEAPERSSFIPKKKSLVYNYYTGKDFAIDFVHEEKQTLDFNKEPLIPFASSNEGPAISVADINMDGLSDIFIGGAKTQSSKLYIQDKNGQFAESQSDLFHPKSINEDVTSSFFDANGDSNLDLLVASGGNEFRDGNPLKPRLYLNYKGTFNEDVTAFENVALNASKVLPFDYDNDGDMDVVITSDLVPSMYGEVPEQYFFVNDGNGTFTNAVNTIAPELKKIGNVKDVLWEDINGDGLSDLIAVGHWMPISIFINDGKKLKLLKSNGLEQTHGWWNTIFTMDVDNDGDQDIIAGNWGSNTKFQATEEKPITLYNYDFDSNGQKDPVITYYHGNTETPFASKDELVKQMPFLNKRFLSYNSFAKASIEEIFGNSTLSESDKKFVYELKSCLFLNEGNGKFKKQPLPLITQASSVHDITSGDFNGDGYSDLLIVGNTFEMSTQLGRLDALHGLILYHSKDNQNPFTGQYQMLEIDGAAREIQKIKLKNREAFIIARNNASPIFFTYKNQNE</sequence>
<evidence type="ECO:0000313" key="4">
    <source>
        <dbReference type="Proteomes" id="UP000286990"/>
    </source>
</evidence>
<keyword evidence="4" id="KW-1185">Reference proteome</keyword>
<protein>
    <recommendedName>
        <fullName evidence="2">ASPIC/UnbV domain-containing protein</fullName>
    </recommendedName>
</protein>
<comment type="caution">
    <text evidence="3">The sequence shown here is derived from an EMBL/GenBank/DDBJ whole genome shotgun (WGS) entry which is preliminary data.</text>
</comment>
<dbReference type="EMBL" id="QUSX01000001">
    <property type="protein sequence ID" value="RRQ50424.1"/>
    <property type="molecule type" value="Genomic_DNA"/>
</dbReference>
<feature type="domain" description="ASPIC/UnbV" evidence="2">
    <location>
        <begin position="524"/>
        <end position="590"/>
    </location>
</feature>
<dbReference type="Pfam" id="PF13517">
    <property type="entry name" value="FG-GAP_3"/>
    <property type="match status" value="6"/>
</dbReference>
<name>A0A3R8Q0D6_9FLAO</name>
<dbReference type="InterPro" id="IPR013517">
    <property type="entry name" value="FG-GAP"/>
</dbReference>
<accession>A0A3R8Q0D6</accession>
<dbReference type="InterPro" id="IPR028994">
    <property type="entry name" value="Integrin_alpha_N"/>
</dbReference>
<dbReference type="OrthoDB" id="9816120at2"/>
<dbReference type="PANTHER" id="PTHR16026">
    <property type="entry name" value="CARTILAGE ACIDIC PROTEIN 1"/>
    <property type="match status" value="1"/>
</dbReference>
<dbReference type="AlphaFoldDB" id="A0A3R8Q0D6"/>
<dbReference type="Gene3D" id="2.130.10.130">
    <property type="entry name" value="Integrin alpha, N-terminal"/>
    <property type="match status" value="4"/>
</dbReference>
<dbReference type="PROSITE" id="PS51257">
    <property type="entry name" value="PROKAR_LIPOPROTEIN"/>
    <property type="match status" value="1"/>
</dbReference>
<dbReference type="Pfam" id="PF07593">
    <property type="entry name" value="UnbV_ASPIC"/>
    <property type="match status" value="1"/>
</dbReference>
<dbReference type="Proteomes" id="UP000286990">
    <property type="component" value="Unassembled WGS sequence"/>
</dbReference>
<keyword evidence="1" id="KW-0732">Signal</keyword>
<dbReference type="SUPFAM" id="SSF69318">
    <property type="entry name" value="Integrin alpha N-terminal domain"/>
    <property type="match status" value="3"/>
</dbReference>
<dbReference type="RefSeq" id="WP_125222243.1">
    <property type="nucleotide sequence ID" value="NZ_QUSX01000001.1"/>
</dbReference>